<accession>A0A5C8UVC0</accession>
<protein>
    <submittedName>
        <fullName evidence="1">DNA methylase</fullName>
    </submittedName>
</protein>
<evidence type="ECO:0000313" key="1">
    <source>
        <dbReference type="EMBL" id="TXN31962.1"/>
    </source>
</evidence>
<proteinExistence type="predicted"/>
<keyword evidence="1" id="KW-0808">Transferase</keyword>
<gene>
    <name evidence="1" type="ORF">FVP33_03300</name>
</gene>
<name>A0A5C8UVC0_9MICO</name>
<dbReference type="GO" id="GO:0032259">
    <property type="term" value="P:methylation"/>
    <property type="evidence" value="ECO:0007669"/>
    <property type="project" value="UniProtKB-KW"/>
</dbReference>
<dbReference type="SUPFAM" id="SSF48150">
    <property type="entry name" value="DNA-glycosylase"/>
    <property type="match status" value="1"/>
</dbReference>
<dbReference type="EMBL" id="VRMG01000004">
    <property type="protein sequence ID" value="TXN31962.1"/>
    <property type="molecule type" value="Genomic_DNA"/>
</dbReference>
<dbReference type="GO" id="GO:0008168">
    <property type="term" value="F:methyltransferase activity"/>
    <property type="evidence" value="ECO:0007669"/>
    <property type="project" value="UniProtKB-KW"/>
</dbReference>
<sequence>MAYLTAADLGIDVTHAEADGLFRWFLASLLFGRPIQQEVAAETWRVLIAHGLTTLDSFADYDREQLRALLDEGHYARFDYLMTDELHEVMATVKRQYGSVSALVKTSGSRKELSERLDALAGVGPKTVEIFLREVPDAVIGSR</sequence>
<dbReference type="AlphaFoldDB" id="A0A5C8UVC0"/>
<evidence type="ECO:0000313" key="2">
    <source>
        <dbReference type="Proteomes" id="UP000321379"/>
    </source>
</evidence>
<dbReference type="Gene3D" id="1.10.340.30">
    <property type="entry name" value="Hypothetical protein, domain 2"/>
    <property type="match status" value="1"/>
</dbReference>
<dbReference type="RefSeq" id="WP_147782211.1">
    <property type="nucleotide sequence ID" value="NZ_VRMG01000004.1"/>
</dbReference>
<comment type="caution">
    <text evidence="1">The sequence shown here is derived from an EMBL/GenBank/DDBJ whole genome shotgun (WGS) entry which is preliminary data.</text>
</comment>
<dbReference type="Proteomes" id="UP000321379">
    <property type="component" value="Unassembled WGS sequence"/>
</dbReference>
<organism evidence="1 2">
    <name type="scientific">Lacisediminihabitans profunda</name>
    <dbReference type="NCBI Taxonomy" id="2594790"/>
    <lineage>
        <taxon>Bacteria</taxon>
        <taxon>Bacillati</taxon>
        <taxon>Actinomycetota</taxon>
        <taxon>Actinomycetes</taxon>
        <taxon>Micrococcales</taxon>
        <taxon>Microbacteriaceae</taxon>
        <taxon>Lacisediminihabitans</taxon>
    </lineage>
</organism>
<dbReference type="GO" id="GO:0006281">
    <property type="term" value="P:DNA repair"/>
    <property type="evidence" value="ECO:0007669"/>
    <property type="project" value="InterPro"/>
</dbReference>
<keyword evidence="1" id="KW-0489">Methyltransferase</keyword>
<dbReference type="InterPro" id="IPR011257">
    <property type="entry name" value="DNA_glycosylase"/>
</dbReference>
<keyword evidence="2" id="KW-1185">Reference proteome</keyword>
<reference evidence="1 2" key="1">
    <citation type="submission" date="2019-08" db="EMBL/GenBank/DDBJ databases">
        <title>Bacterial whole genome sequence for Glaciihabitans sp. CHu50b-6-2.</title>
        <authorList>
            <person name="Jin L."/>
        </authorList>
    </citation>
    <scope>NUCLEOTIDE SEQUENCE [LARGE SCALE GENOMIC DNA]</scope>
    <source>
        <strain evidence="1 2">CHu50b-6-2</strain>
    </source>
</reference>